<proteinExistence type="predicted"/>
<sequence length="208" mass="23482">MRLEKASYQASKYACLHFHYAHAVPQARLGYSVFNSEGEWCGVILFSNGANQFIASSFSMVQGQVMELVRVALNGKQECTSQALAMALKLLKIDAPAVRLVVSYADRNQGHIGTIYQATNWYYLGEFASERGIMLNGKLTHRRSINSKYGTSTIDWLREHVDPKAEVIKGETKIKYVFPLDKRCMKTIKSMSKPYPKKISVTNDTSER</sequence>
<evidence type="ECO:0000313" key="2">
    <source>
        <dbReference type="Proteomes" id="UP000095606"/>
    </source>
</evidence>
<dbReference type="EMBL" id="CZAE01000002">
    <property type="protein sequence ID" value="CUO60839.1"/>
    <property type="molecule type" value="Genomic_DNA"/>
</dbReference>
<protein>
    <recommendedName>
        <fullName evidence="3">Protein Mom</fullName>
    </recommendedName>
</protein>
<dbReference type="InterPro" id="IPR057895">
    <property type="entry name" value="Mom"/>
</dbReference>
<evidence type="ECO:0008006" key="3">
    <source>
        <dbReference type="Google" id="ProtNLM"/>
    </source>
</evidence>
<dbReference type="AlphaFoldDB" id="A0A174GIV8"/>
<dbReference type="Pfam" id="PF25680">
    <property type="entry name" value="Mom"/>
    <property type="match status" value="1"/>
</dbReference>
<dbReference type="RefSeq" id="WP_055268864.1">
    <property type="nucleotide sequence ID" value="NZ_CP081916.1"/>
</dbReference>
<gene>
    <name evidence="1" type="ORF">ERS852461_00684</name>
</gene>
<dbReference type="PATRIC" id="fig|818.29.peg.1109"/>
<name>A0A174GIV8_9BACE</name>
<dbReference type="Proteomes" id="UP000095606">
    <property type="component" value="Unassembled WGS sequence"/>
</dbReference>
<accession>A0A174GIV8</accession>
<evidence type="ECO:0000313" key="1">
    <source>
        <dbReference type="EMBL" id="CUO60839.1"/>
    </source>
</evidence>
<organism evidence="1 2">
    <name type="scientific">Bacteroides faecis</name>
    <dbReference type="NCBI Taxonomy" id="674529"/>
    <lineage>
        <taxon>Bacteria</taxon>
        <taxon>Pseudomonadati</taxon>
        <taxon>Bacteroidota</taxon>
        <taxon>Bacteroidia</taxon>
        <taxon>Bacteroidales</taxon>
        <taxon>Bacteroidaceae</taxon>
        <taxon>Bacteroides</taxon>
    </lineage>
</organism>
<reference evidence="1 2" key="1">
    <citation type="submission" date="2015-09" db="EMBL/GenBank/DDBJ databases">
        <authorList>
            <consortium name="Pathogen Informatics"/>
        </authorList>
    </citation>
    <scope>NUCLEOTIDE SEQUENCE [LARGE SCALE GENOMIC DNA]</scope>
    <source>
        <strain evidence="1 2">2789STDY5834846</strain>
    </source>
</reference>
<dbReference type="GeneID" id="69590360"/>